<reference evidence="2" key="2">
    <citation type="journal article" date="2021" name="Genome Biol. Evol.">
        <title>Developing a high-quality reference genome for a parasitic bivalve with doubly uniparental inheritance (Bivalvia: Unionida).</title>
        <authorList>
            <person name="Smith C.H."/>
        </authorList>
    </citation>
    <scope>NUCLEOTIDE SEQUENCE</scope>
    <source>
        <strain evidence="2">CHS0354</strain>
        <tissue evidence="2">Mantle</tissue>
    </source>
</reference>
<evidence type="ECO:0000313" key="3">
    <source>
        <dbReference type="Proteomes" id="UP001195483"/>
    </source>
</evidence>
<protein>
    <submittedName>
        <fullName evidence="2">Uncharacterized protein</fullName>
    </submittedName>
</protein>
<feature type="region of interest" description="Disordered" evidence="1">
    <location>
        <begin position="65"/>
        <end position="105"/>
    </location>
</feature>
<comment type="caution">
    <text evidence="2">The sequence shown here is derived from an EMBL/GenBank/DDBJ whole genome shotgun (WGS) entry which is preliminary data.</text>
</comment>
<dbReference type="AlphaFoldDB" id="A0AAE0W4C9"/>
<feature type="compositionally biased region" description="Basic and acidic residues" evidence="1">
    <location>
        <begin position="89"/>
        <end position="103"/>
    </location>
</feature>
<gene>
    <name evidence="2" type="ORF">CHS0354_012739</name>
</gene>
<reference evidence="2" key="1">
    <citation type="journal article" date="2021" name="Genome Biol. Evol.">
        <title>A High-Quality Reference Genome for a Parasitic Bivalve with Doubly Uniparental Inheritance (Bivalvia: Unionida).</title>
        <authorList>
            <person name="Smith C.H."/>
        </authorList>
    </citation>
    <scope>NUCLEOTIDE SEQUENCE</scope>
    <source>
        <strain evidence="2">CHS0354</strain>
    </source>
</reference>
<name>A0AAE0W4C9_9BIVA</name>
<evidence type="ECO:0000313" key="2">
    <source>
        <dbReference type="EMBL" id="KAK3600047.1"/>
    </source>
</evidence>
<dbReference type="EMBL" id="JAEAOA010000768">
    <property type="protein sequence ID" value="KAK3600047.1"/>
    <property type="molecule type" value="Genomic_DNA"/>
</dbReference>
<reference evidence="2" key="3">
    <citation type="submission" date="2023-05" db="EMBL/GenBank/DDBJ databases">
        <authorList>
            <person name="Smith C.H."/>
        </authorList>
    </citation>
    <scope>NUCLEOTIDE SEQUENCE</scope>
    <source>
        <strain evidence="2">CHS0354</strain>
        <tissue evidence="2">Mantle</tissue>
    </source>
</reference>
<evidence type="ECO:0000256" key="1">
    <source>
        <dbReference type="SAM" id="MobiDB-lite"/>
    </source>
</evidence>
<dbReference type="Proteomes" id="UP001195483">
    <property type="component" value="Unassembled WGS sequence"/>
</dbReference>
<proteinExistence type="predicted"/>
<accession>A0AAE0W4C9</accession>
<keyword evidence="3" id="KW-1185">Reference proteome</keyword>
<sequence>MNILPEIYVSNVGRDALQLPHLPDPGNTDDDFSSDRLGFTIRLGKSLARGAELDEKVSIHKELSRKFSTPSEANDEAHDQWLTTSSHDATGDRLKHHTRETSKGIKMKKDLRRGNTVTNLPQSYITEESPRMKFQRVARTVRVITGVCLALKRFLQQELMFDIVGPSFCMSAVVRAVETKSCYMSILSRLGPLNKLVHRKCMQDIKPSVFCFGLKSLIAWPAFVRLFVALGWAFVPLRGHLVPG</sequence>
<organism evidence="2 3">
    <name type="scientific">Potamilus streckersoni</name>
    <dbReference type="NCBI Taxonomy" id="2493646"/>
    <lineage>
        <taxon>Eukaryota</taxon>
        <taxon>Metazoa</taxon>
        <taxon>Spiralia</taxon>
        <taxon>Lophotrochozoa</taxon>
        <taxon>Mollusca</taxon>
        <taxon>Bivalvia</taxon>
        <taxon>Autobranchia</taxon>
        <taxon>Heteroconchia</taxon>
        <taxon>Palaeoheterodonta</taxon>
        <taxon>Unionida</taxon>
        <taxon>Unionoidea</taxon>
        <taxon>Unionidae</taxon>
        <taxon>Ambleminae</taxon>
        <taxon>Lampsilini</taxon>
        <taxon>Potamilus</taxon>
    </lineage>
</organism>